<dbReference type="InterPro" id="IPR028090">
    <property type="entry name" value="JAB_dom_prok"/>
</dbReference>
<keyword evidence="3" id="KW-0378">Hydrolase</keyword>
<keyword evidence="2" id="KW-0479">Metal-binding</keyword>
<dbReference type="PANTHER" id="PTHR34858:SF1">
    <property type="entry name" value="CYSO-CYSTEINE PEPTIDASE"/>
    <property type="match status" value="1"/>
</dbReference>
<feature type="domain" description="JAB" evidence="6">
    <location>
        <begin position="8"/>
        <end position="117"/>
    </location>
</feature>
<dbReference type="PANTHER" id="PTHR34858">
    <property type="entry name" value="CYSO-CYSTEINE PEPTIDASE"/>
    <property type="match status" value="1"/>
</dbReference>
<comment type="caution">
    <text evidence="7">The sequence shown here is derived from an EMBL/GenBank/DDBJ whole genome shotgun (WGS) entry which is preliminary data.</text>
</comment>
<protein>
    <submittedName>
        <fullName evidence="7">Mov34/MPN/PAD-1 family protein</fullName>
    </submittedName>
</protein>
<evidence type="ECO:0000313" key="8">
    <source>
        <dbReference type="Proteomes" id="UP001197214"/>
    </source>
</evidence>
<accession>A0ABS6XH17</accession>
<keyword evidence="1" id="KW-0645">Protease</keyword>
<dbReference type="Pfam" id="PF14464">
    <property type="entry name" value="Prok-JAB"/>
    <property type="match status" value="1"/>
</dbReference>
<evidence type="ECO:0000313" key="7">
    <source>
        <dbReference type="EMBL" id="MBW4329498.1"/>
    </source>
</evidence>
<sequence>MNPRISRATLTRLMVLAGQSPDAEICGILRGHGDAVRAALATANAAADPARRFEIDPAMLLRCHRLARRPGGFEIIGYYHSHPGGRPFPSATDAAMAQPDGKLWLIVTRDEARLWRAVAQGDMHGRFDAVAFDMPTGNRIDTSLAAVLRSGREDSWSVELEYFRD</sequence>
<dbReference type="InterPro" id="IPR051929">
    <property type="entry name" value="VirAsm_ModProt"/>
</dbReference>
<proteinExistence type="predicted"/>
<evidence type="ECO:0000256" key="5">
    <source>
        <dbReference type="ARBA" id="ARBA00023049"/>
    </source>
</evidence>
<name>A0ABS6XH17_9SPHN</name>
<keyword evidence="5" id="KW-0482">Metalloprotease</keyword>
<dbReference type="RefSeq" id="WP_219236600.1">
    <property type="nucleotide sequence ID" value="NZ_JAHWZX010000001.1"/>
</dbReference>
<dbReference type="EMBL" id="JAHWZX010000001">
    <property type="protein sequence ID" value="MBW4329498.1"/>
    <property type="molecule type" value="Genomic_DNA"/>
</dbReference>
<reference evidence="7 8" key="1">
    <citation type="submission" date="2021-07" db="EMBL/GenBank/DDBJ databases">
        <title>Stakelama flava sp. nov., a novel endophytic bacterium isolated from branch of Kandelia candel.</title>
        <authorList>
            <person name="Tuo L."/>
        </authorList>
    </citation>
    <scope>NUCLEOTIDE SEQUENCE [LARGE SCALE GENOMIC DNA]</scope>
    <source>
        <strain evidence="7 8">CBK3Z-3</strain>
    </source>
</reference>
<evidence type="ECO:0000256" key="4">
    <source>
        <dbReference type="ARBA" id="ARBA00022833"/>
    </source>
</evidence>
<evidence type="ECO:0000256" key="1">
    <source>
        <dbReference type="ARBA" id="ARBA00022670"/>
    </source>
</evidence>
<keyword evidence="4" id="KW-0862">Zinc</keyword>
<evidence type="ECO:0000256" key="2">
    <source>
        <dbReference type="ARBA" id="ARBA00022723"/>
    </source>
</evidence>
<dbReference type="Proteomes" id="UP001197214">
    <property type="component" value="Unassembled WGS sequence"/>
</dbReference>
<keyword evidence="8" id="KW-1185">Reference proteome</keyword>
<evidence type="ECO:0000256" key="3">
    <source>
        <dbReference type="ARBA" id="ARBA00022801"/>
    </source>
</evidence>
<organism evidence="7 8">
    <name type="scientific">Stakelama flava</name>
    <dbReference type="NCBI Taxonomy" id="2860338"/>
    <lineage>
        <taxon>Bacteria</taxon>
        <taxon>Pseudomonadati</taxon>
        <taxon>Pseudomonadota</taxon>
        <taxon>Alphaproteobacteria</taxon>
        <taxon>Sphingomonadales</taxon>
        <taxon>Sphingomonadaceae</taxon>
        <taxon>Stakelama</taxon>
    </lineage>
</organism>
<gene>
    <name evidence="7" type="ORF">KY084_01220</name>
</gene>
<evidence type="ECO:0000259" key="6">
    <source>
        <dbReference type="Pfam" id="PF14464"/>
    </source>
</evidence>